<evidence type="ECO:0000313" key="2">
    <source>
        <dbReference type="EMBL" id="CAD7696136.1"/>
    </source>
</evidence>
<dbReference type="PANTHER" id="PTHR28601:SF1">
    <property type="entry name" value="COILED-COIL DOMAIN-CONTAINING PROTEIN 24"/>
    <property type="match status" value="1"/>
</dbReference>
<keyword evidence="3" id="KW-1185">Reference proteome</keyword>
<sequence length="396" mass="43852">MIPAKDLLTVRQLLWPHLAERIPASEREEVRLPRTARRCRSWCLRTRLLQMRALPLGALAFPLELGHLPQERSQARKNTNCNTAVPELRSQAAAKSRCPESDRPKVQRQDLRPRKSSCSLGLDVGWWVCQVKSVVGSMCIEENEALFEEASALGAVLDGLRRERGGDSPEEQGLTSAGRSLVEEELWMLVHKLQECTQSEGAALEALLPRETPQDEDVALYISARASSHASECSSSRPSTASAPALDLKAAVETLRSDLHISAIDSVVGRIRQHLAVEKEALMKDIQCLQACLEEETELRDGLPTSRPSERSLKAYTAKIRNVWMLEEARSDRSKKIEAALKAPTDQAHGAVGRLRSLVAVSRSTGLPERSPLTSVRRLRKFGSASEISDPRKGVR</sequence>
<dbReference type="InterPro" id="IPR031367">
    <property type="entry name" value="CCDC24"/>
</dbReference>
<dbReference type="EMBL" id="CAJHUC010000437">
    <property type="protein sequence ID" value="CAD7696136.1"/>
    <property type="molecule type" value="Genomic_DNA"/>
</dbReference>
<dbReference type="AlphaFoldDB" id="A0A8S1IN39"/>
<gene>
    <name evidence="2" type="ORF">OSTQU699_LOCUS1497</name>
</gene>
<comment type="caution">
    <text evidence="2">The sequence shown here is derived from an EMBL/GenBank/DDBJ whole genome shotgun (WGS) entry which is preliminary data.</text>
</comment>
<dbReference type="OrthoDB" id="548304at2759"/>
<proteinExistence type="predicted"/>
<evidence type="ECO:0008006" key="4">
    <source>
        <dbReference type="Google" id="ProtNLM"/>
    </source>
</evidence>
<feature type="region of interest" description="Disordered" evidence="1">
    <location>
        <begin position="364"/>
        <end position="396"/>
    </location>
</feature>
<reference evidence="2" key="1">
    <citation type="submission" date="2020-12" db="EMBL/GenBank/DDBJ databases">
        <authorList>
            <person name="Iha C."/>
        </authorList>
    </citation>
    <scope>NUCLEOTIDE SEQUENCE</scope>
</reference>
<protein>
    <recommendedName>
        <fullName evidence="4">Coiled-coil domain-containing protein 24</fullName>
    </recommendedName>
</protein>
<dbReference type="Pfam" id="PF15669">
    <property type="entry name" value="CCDC24"/>
    <property type="match status" value="1"/>
</dbReference>
<dbReference type="PANTHER" id="PTHR28601">
    <property type="entry name" value="COILED-COIL DOMAIN-CONTAINING PROTEIN 24"/>
    <property type="match status" value="1"/>
</dbReference>
<organism evidence="2 3">
    <name type="scientific">Ostreobium quekettii</name>
    <dbReference type="NCBI Taxonomy" id="121088"/>
    <lineage>
        <taxon>Eukaryota</taxon>
        <taxon>Viridiplantae</taxon>
        <taxon>Chlorophyta</taxon>
        <taxon>core chlorophytes</taxon>
        <taxon>Ulvophyceae</taxon>
        <taxon>TCBD clade</taxon>
        <taxon>Bryopsidales</taxon>
        <taxon>Ostreobineae</taxon>
        <taxon>Ostreobiaceae</taxon>
        <taxon>Ostreobium</taxon>
    </lineage>
</organism>
<feature type="compositionally biased region" description="Basic and acidic residues" evidence="1">
    <location>
        <begin position="97"/>
        <end position="110"/>
    </location>
</feature>
<feature type="region of interest" description="Disordered" evidence="1">
    <location>
        <begin position="90"/>
        <end position="110"/>
    </location>
</feature>
<name>A0A8S1IN39_9CHLO</name>
<dbReference type="Proteomes" id="UP000708148">
    <property type="component" value="Unassembled WGS sequence"/>
</dbReference>
<evidence type="ECO:0000256" key="1">
    <source>
        <dbReference type="SAM" id="MobiDB-lite"/>
    </source>
</evidence>
<evidence type="ECO:0000313" key="3">
    <source>
        <dbReference type="Proteomes" id="UP000708148"/>
    </source>
</evidence>
<accession>A0A8S1IN39</accession>